<dbReference type="GO" id="GO:0016874">
    <property type="term" value="F:ligase activity"/>
    <property type="evidence" value="ECO:0007669"/>
    <property type="project" value="UniProtKB-KW"/>
</dbReference>
<sequence length="346" mass="40267">MWIDFSSKERFISSFSLEKEEKKGNDWKKSIFSFWKNWHDNKPTILSITSGTTGFSKVISLRKKHMYERAIKTVEFLKLKKKGIKGLLCLSPDFIAAKMFLVRAIIFKWKIYCVPPSSNPLKNIKEYYFDITSMVPIQVFFSLEYLKNIKIILIGGCSISSFLENKLQNISTICYSTYGMTETSGHIAIKKINGPNKSIFYESFQDVILSVDNRNCLRISYMDSYFQTNDIVHMISKNTFIWIGRYDNVINSGGIKMSPELIEKEIGSFIPYEKRFFITSIPDKILGEKVILIIEGTPFPLHIPNSIFNGKIKFYKPKSIFFISHFTDNLLDKFRRKEIIKKIIKT</sequence>
<dbReference type="SUPFAM" id="SSF56801">
    <property type="entry name" value="Acetyl-CoA synthetase-like"/>
    <property type="match status" value="1"/>
</dbReference>
<dbReference type="RefSeq" id="WP_096378244.1">
    <property type="nucleotide sequence ID" value="NZ_AP014609.1"/>
</dbReference>
<evidence type="ECO:0000256" key="1">
    <source>
        <dbReference type="ARBA" id="ARBA00006432"/>
    </source>
</evidence>
<protein>
    <submittedName>
        <fullName evidence="4">O-succinylbenzoate--CoA ligase</fullName>
    </submittedName>
</protein>
<keyword evidence="2 4" id="KW-0436">Ligase</keyword>
<dbReference type="Proteomes" id="UP000217805">
    <property type="component" value="Chromosome"/>
</dbReference>
<reference evidence="4 5" key="1">
    <citation type="journal article" date="2015" name="Microbes Environ.">
        <title>An Efficient Strategy Developed for Next-Generation Sequencing of Endosymbiont Genomes Performed Using Crude DNA Isolated from Host Tissues: A Case Study of Blattabacterium cuenoti Inhabiting the Fat Bodies of Cockroaches.</title>
        <authorList>
            <person name="Kinjo Y."/>
            <person name="Saitoh S."/>
            <person name="Tokuda G."/>
        </authorList>
    </citation>
    <scope>NUCLEOTIDE SEQUENCE [LARGE SCALE GENOMIC DNA]</scope>
    <source>
        <strain evidence="4 5">BPAY</strain>
    </source>
</reference>
<dbReference type="PANTHER" id="PTHR43201:SF5">
    <property type="entry name" value="MEDIUM-CHAIN ACYL-COA LIGASE ACSF2, MITOCHONDRIAL"/>
    <property type="match status" value="1"/>
</dbReference>
<feature type="domain" description="AMP-dependent synthetase/ligase" evidence="3">
    <location>
        <begin position="37"/>
        <end position="193"/>
    </location>
</feature>
<keyword evidence="5" id="KW-1185">Reference proteome</keyword>
<accession>A0ABN5V6G0</accession>
<dbReference type="Gene3D" id="3.40.50.12780">
    <property type="entry name" value="N-terminal domain of ligase-like"/>
    <property type="match status" value="1"/>
</dbReference>
<proteinExistence type="inferred from homology"/>
<organism evidence="4 5">
    <name type="scientific">Blattabacterium cuenoti BPAY</name>
    <dbReference type="NCBI Taxonomy" id="1457031"/>
    <lineage>
        <taxon>Bacteria</taxon>
        <taxon>Pseudomonadati</taxon>
        <taxon>Bacteroidota</taxon>
        <taxon>Flavobacteriia</taxon>
        <taxon>Flavobacteriales</taxon>
        <taxon>Blattabacteriaceae</taxon>
        <taxon>Blattabacterium</taxon>
    </lineage>
</organism>
<name>A0ABN5V6G0_9FLAO</name>
<dbReference type="Pfam" id="PF00501">
    <property type="entry name" value="AMP-binding"/>
    <property type="match status" value="1"/>
</dbReference>
<dbReference type="EMBL" id="AP014609">
    <property type="protein sequence ID" value="BAR92103.1"/>
    <property type="molecule type" value="Genomic_DNA"/>
</dbReference>
<dbReference type="Gene3D" id="3.30.300.30">
    <property type="match status" value="1"/>
</dbReference>
<dbReference type="InterPro" id="IPR000873">
    <property type="entry name" value="AMP-dep_synth/lig_dom"/>
</dbReference>
<evidence type="ECO:0000313" key="5">
    <source>
        <dbReference type="Proteomes" id="UP000217805"/>
    </source>
</evidence>
<evidence type="ECO:0000259" key="3">
    <source>
        <dbReference type="Pfam" id="PF00501"/>
    </source>
</evidence>
<evidence type="ECO:0000313" key="4">
    <source>
        <dbReference type="EMBL" id="BAR92103.1"/>
    </source>
</evidence>
<dbReference type="PANTHER" id="PTHR43201">
    <property type="entry name" value="ACYL-COA SYNTHETASE"/>
    <property type="match status" value="1"/>
</dbReference>
<evidence type="ECO:0000256" key="2">
    <source>
        <dbReference type="ARBA" id="ARBA00022598"/>
    </source>
</evidence>
<gene>
    <name evidence="4" type="primary">menE</name>
    <name evidence="4" type="ORF">BPAY_369</name>
</gene>
<comment type="similarity">
    <text evidence="1">Belongs to the ATP-dependent AMP-binding enzyme family.</text>
</comment>
<dbReference type="InterPro" id="IPR045851">
    <property type="entry name" value="AMP-bd_C_sf"/>
</dbReference>
<dbReference type="InterPro" id="IPR042099">
    <property type="entry name" value="ANL_N_sf"/>
</dbReference>